<dbReference type="EMBL" id="JACIFH010000001">
    <property type="protein sequence ID" value="MBB4141433.1"/>
    <property type="molecule type" value="Genomic_DNA"/>
</dbReference>
<dbReference type="InterPro" id="IPR045078">
    <property type="entry name" value="TST/MPST-like"/>
</dbReference>
<dbReference type="Proteomes" id="UP000549113">
    <property type="component" value="Unassembled WGS sequence"/>
</dbReference>
<evidence type="ECO:0000313" key="4">
    <source>
        <dbReference type="EMBL" id="MBB4141433.1"/>
    </source>
</evidence>
<dbReference type="AlphaFoldDB" id="A0AA40SS67"/>
<dbReference type="GO" id="GO:0004792">
    <property type="term" value="F:thiosulfate-cyanide sulfurtransferase activity"/>
    <property type="evidence" value="ECO:0007669"/>
    <property type="project" value="UniProtKB-EC"/>
</dbReference>
<evidence type="ECO:0000259" key="3">
    <source>
        <dbReference type="PROSITE" id="PS50206"/>
    </source>
</evidence>
<evidence type="ECO:0000256" key="1">
    <source>
        <dbReference type="ARBA" id="ARBA00022679"/>
    </source>
</evidence>
<dbReference type="PROSITE" id="PS50206">
    <property type="entry name" value="RHODANESE_3"/>
    <property type="match status" value="2"/>
</dbReference>
<keyword evidence="5" id="KW-1185">Reference proteome</keyword>
<proteinExistence type="predicted"/>
<dbReference type="EC" id="2.8.1.1" evidence="4"/>
<evidence type="ECO:0000313" key="5">
    <source>
        <dbReference type="Proteomes" id="UP000549113"/>
    </source>
</evidence>
<keyword evidence="2" id="KW-0677">Repeat</keyword>
<reference evidence="4 5" key="1">
    <citation type="submission" date="2020-08" db="EMBL/GenBank/DDBJ databases">
        <title>Sequencing the genomes of 1000 actinobacteria strains.</title>
        <authorList>
            <person name="Klenk H.-P."/>
        </authorList>
    </citation>
    <scope>NUCLEOTIDE SEQUENCE [LARGE SCALE GENOMIC DNA]</scope>
    <source>
        <strain evidence="4 5">DSM 19600</strain>
    </source>
</reference>
<evidence type="ECO:0000256" key="2">
    <source>
        <dbReference type="ARBA" id="ARBA00022737"/>
    </source>
</evidence>
<dbReference type="SUPFAM" id="SSF52821">
    <property type="entry name" value="Rhodanese/Cell cycle control phosphatase"/>
    <property type="match status" value="2"/>
</dbReference>
<dbReference type="CDD" id="cd01449">
    <property type="entry name" value="TST_Repeat_2"/>
    <property type="match status" value="1"/>
</dbReference>
<dbReference type="PANTHER" id="PTHR11364">
    <property type="entry name" value="THIOSULFATE SULFERTANSFERASE"/>
    <property type="match status" value="1"/>
</dbReference>
<protein>
    <submittedName>
        <fullName evidence="4">Thiosulfate/3-mercaptopyruvate sulfurtransferase</fullName>
        <ecNumber evidence="4">2.8.1.1</ecNumber>
        <ecNumber evidence="4">2.8.1.2</ecNumber>
    </submittedName>
</protein>
<gene>
    <name evidence="4" type="ORF">BKA10_003227</name>
</gene>
<dbReference type="Gene3D" id="3.40.250.10">
    <property type="entry name" value="Rhodanese-like domain"/>
    <property type="match status" value="2"/>
</dbReference>
<dbReference type="PANTHER" id="PTHR11364:SF27">
    <property type="entry name" value="SULFURTRANSFERASE"/>
    <property type="match status" value="1"/>
</dbReference>
<dbReference type="InterPro" id="IPR036873">
    <property type="entry name" value="Rhodanese-like_dom_sf"/>
</dbReference>
<dbReference type="GO" id="GO:0016784">
    <property type="term" value="F:3-mercaptopyruvate sulfurtransferase activity"/>
    <property type="evidence" value="ECO:0007669"/>
    <property type="project" value="UniProtKB-EC"/>
</dbReference>
<sequence>MAADLLITPTELDALLRSAAPPRVLDVRWRLDAPDGSEQYREGHIPSAVYVSLDHDLAAHGDPRDGRHPLPDPGDLQAAARRWGVNDGDSVVVYDDWQSFAAARTWWALMDAGVADVRVLDGGLGAWRAAGLPLETGDEEVALGTVTLESGHLPRLDIDAAAALPARGLLLDVRAGERYRGESEPMDPRAGHIPGAVNAPAVDNMDDSGRFLDPETLRARFAQIGATPGTAVGVYCGSGVSAAHAAIALRLAGVDAALYAGSWSQWSNHPDRPVATGGEA</sequence>
<feature type="domain" description="Rhodanese" evidence="3">
    <location>
        <begin position="18"/>
        <end position="136"/>
    </location>
</feature>
<dbReference type="SMART" id="SM00450">
    <property type="entry name" value="RHOD"/>
    <property type="match status" value="2"/>
</dbReference>
<feature type="domain" description="Rhodanese" evidence="3">
    <location>
        <begin position="164"/>
        <end position="275"/>
    </location>
</feature>
<name>A0AA40SS67_9MICO</name>
<dbReference type="RefSeq" id="WP_183500912.1">
    <property type="nucleotide sequence ID" value="NZ_BAABCO010000003.1"/>
</dbReference>
<comment type="caution">
    <text evidence="4">The sequence shown here is derived from an EMBL/GenBank/DDBJ whole genome shotgun (WGS) entry which is preliminary data.</text>
</comment>
<dbReference type="CDD" id="cd01448">
    <property type="entry name" value="TST_Repeat_1"/>
    <property type="match status" value="1"/>
</dbReference>
<organism evidence="4 5">
    <name type="scientific">Microbacterium invictum</name>
    <dbReference type="NCBI Taxonomy" id="515415"/>
    <lineage>
        <taxon>Bacteria</taxon>
        <taxon>Bacillati</taxon>
        <taxon>Actinomycetota</taxon>
        <taxon>Actinomycetes</taxon>
        <taxon>Micrococcales</taxon>
        <taxon>Microbacteriaceae</taxon>
        <taxon>Microbacterium</taxon>
    </lineage>
</organism>
<keyword evidence="1 4" id="KW-0808">Transferase</keyword>
<accession>A0AA40SS67</accession>
<dbReference type="EC" id="2.8.1.2" evidence="4"/>
<dbReference type="InterPro" id="IPR001763">
    <property type="entry name" value="Rhodanese-like_dom"/>
</dbReference>
<dbReference type="Pfam" id="PF00581">
    <property type="entry name" value="Rhodanese"/>
    <property type="match status" value="2"/>
</dbReference>